<gene>
    <name evidence="1" type="ORF">N3K66_004442</name>
</gene>
<dbReference type="EMBL" id="CM047943">
    <property type="protein sequence ID" value="KAI9900180.1"/>
    <property type="molecule type" value="Genomic_DNA"/>
</dbReference>
<evidence type="ECO:0000313" key="1">
    <source>
        <dbReference type="EMBL" id="KAI9900180.1"/>
    </source>
</evidence>
<sequence>MAASLTKEALASQRMASPRLSRSRTQSMSSDRPSTISHSIMSPPLSVSPEAAFIAASAASQIVTNDHDSHAHLWYDQSGIEPAGETALVSNSALQLVNNFLDNLLFSFLHVSKATTLSALRPAVTEVLKPKLAKDVITNADGELREYLGGGDEDDYVQPQSGDRSRDWDLELVWKRTRLRCMVYSSLGDLEEEDEDYYMEQENLDIDADELVSDVISPAVAIFLTSVMEYMGELTLTVAGQTAYQRMRSKFEKDVREGTRTETDLADRIVVEESDVERVALDRTLGRLWRGWKKRTKQPSVMEFGQRPFSRASHGHLRQDSSFTEASGLREVAREAINDVAEVRPVTAEEFQDAPEHPSDIQPKHEGSLPREPENIPLPMSYYDVEEINVPGLAYNSDDEEVDQHDSEFVKRPKSQLITSFTGREANNIKRPLPPTRQRSSSLPAMRSPRSAETNTQRDDEETKAGTIADATKDPPTKNKKHGLSVNTSVNGVGIVRPEEIGVACTTQGEGQSMNNDASGYEKAEILTSARVSVSSGSLSRDSHQKTQSVRSARIVDVASPVGSRSPSMDATTERFRSASLSRASSASALSTTEEVARPRASEQVPRAGSNTGVRPSIDRARPSMQNCAATISESEEEETGNKTAQTFATQPWAVEESSAIERAALPGRKSSLSPPVNNNTKITVLNTNNWTGPFVDEAIPEVPPKSPNRMFRSDNPTFPSVEPTKTRESDDGQALSLQPSSSPARQLHTSGSSNSSATGRHKAVRTSEEHSPGHADSVARNFEELIQSNQTITYTLTPENMRELDSPRTTESSVFPRLSRSKGDDNRSRSSSAATEAKNSNHRLTTTLSHSSIENSKGRNRPSPISIPGSSFKSGGLMSPLRSSGVKPGKTQAPMISPPHPKSPAKSPRLPPAMAREARVPSESTRDFAEFIKATGPPGETRPPPVRGPNGPSPDMMAPATPHASTHPQITAHTPTQYTPDNRRGSTTSTLTRHTPREAAAEGRSETSDLADFLRNGPPGNRGGAGKLAAMGFEPSIPEARNSHASTNATDNSMPSVQSSMNSHSALIKNKGPNIPSKMFEEDDMMPVRKTRRVKDPYAIDFSDEEDMLDEEEFMVHKPPPKKQEESLADFLRNYDPPPEPPSASVQQKIPKKKASAPSLMNRFRSNKEPKESAAKKTQAQESRSLNSRAGVSLGGGQQSGHVPIQVGVPTGYDKYGMRTDGGPVGDPVGGPTNMGAGRPRVASAAASSGRVPMKKFEPRDAGPMSDRSTGTSDLAAFLRDSEPPPPTMAPAAAQTTPSEDSSGFARMFSRKKKV</sequence>
<dbReference type="Proteomes" id="UP001163324">
    <property type="component" value="Chromosome 4"/>
</dbReference>
<accession>A0ACC0V1A3</accession>
<keyword evidence="2" id="KW-1185">Reference proteome</keyword>
<reference evidence="1" key="1">
    <citation type="submission" date="2022-10" db="EMBL/GenBank/DDBJ databases">
        <title>Complete Genome of Trichothecium roseum strain YXFP-22015, a Plant Pathogen Isolated from Citrus.</title>
        <authorList>
            <person name="Wang Y."/>
            <person name="Zhu L."/>
        </authorList>
    </citation>
    <scope>NUCLEOTIDE SEQUENCE</scope>
    <source>
        <strain evidence="1">YXFP-22015</strain>
    </source>
</reference>
<comment type="caution">
    <text evidence="1">The sequence shown here is derived from an EMBL/GenBank/DDBJ whole genome shotgun (WGS) entry which is preliminary data.</text>
</comment>
<name>A0ACC0V1A3_9HYPO</name>
<evidence type="ECO:0000313" key="2">
    <source>
        <dbReference type="Proteomes" id="UP001163324"/>
    </source>
</evidence>
<organism evidence="1 2">
    <name type="scientific">Trichothecium roseum</name>
    <dbReference type="NCBI Taxonomy" id="47278"/>
    <lineage>
        <taxon>Eukaryota</taxon>
        <taxon>Fungi</taxon>
        <taxon>Dikarya</taxon>
        <taxon>Ascomycota</taxon>
        <taxon>Pezizomycotina</taxon>
        <taxon>Sordariomycetes</taxon>
        <taxon>Hypocreomycetidae</taxon>
        <taxon>Hypocreales</taxon>
        <taxon>Hypocreales incertae sedis</taxon>
        <taxon>Trichothecium</taxon>
    </lineage>
</organism>
<proteinExistence type="predicted"/>
<protein>
    <submittedName>
        <fullName evidence="1">Uncharacterized protein</fullName>
    </submittedName>
</protein>